<comment type="subcellular location">
    <subcellularLocation>
        <location evidence="1">Secreted</location>
    </subcellularLocation>
</comment>
<organism evidence="6 7">
    <name type="scientific">Paracoccus mangrovi</name>
    <dbReference type="NCBI Taxonomy" id="1715645"/>
    <lineage>
        <taxon>Bacteria</taxon>
        <taxon>Pseudomonadati</taxon>
        <taxon>Pseudomonadota</taxon>
        <taxon>Alphaproteobacteria</taxon>
        <taxon>Rhodobacterales</taxon>
        <taxon>Paracoccaceae</taxon>
        <taxon>Paracoccus</taxon>
    </lineage>
</organism>
<dbReference type="InterPro" id="IPR054030">
    <property type="entry name" value="Gp5_Vgr_C"/>
</dbReference>
<dbReference type="Pfam" id="PF05954">
    <property type="entry name" value="Phage_GPD"/>
    <property type="match status" value="1"/>
</dbReference>
<dbReference type="RefSeq" id="WP_374427570.1">
    <property type="nucleotide sequence ID" value="NZ_JBHRXJ010000015.1"/>
</dbReference>
<reference evidence="7" key="1">
    <citation type="journal article" date="2019" name="Int. J. Syst. Evol. Microbiol.">
        <title>The Global Catalogue of Microorganisms (GCM) 10K type strain sequencing project: providing services to taxonomists for standard genome sequencing and annotation.</title>
        <authorList>
            <consortium name="The Broad Institute Genomics Platform"/>
            <consortium name="The Broad Institute Genome Sequencing Center for Infectious Disease"/>
            <person name="Wu L."/>
            <person name="Ma J."/>
        </authorList>
    </citation>
    <scope>NUCLEOTIDE SEQUENCE [LARGE SCALE GENOMIC DNA]</scope>
    <source>
        <strain evidence="7">KCTC 42899</strain>
    </source>
</reference>
<comment type="caution">
    <text evidence="6">The sequence shown here is derived from an EMBL/GenBank/DDBJ whole genome shotgun (WGS) entry which is preliminary data.</text>
</comment>
<dbReference type="Pfam" id="PF22178">
    <property type="entry name" value="Gp5_trimer_C"/>
    <property type="match status" value="1"/>
</dbReference>
<keyword evidence="3" id="KW-0964">Secreted</keyword>
<dbReference type="Gene3D" id="4.10.220.110">
    <property type="match status" value="1"/>
</dbReference>
<dbReference type="NCBIfam" id="TIGR03361">
    <property type="entry name" value="VI_Rhs_Vgr"/>
    <property type="match status" value="1"/>
</dbReference>
<dbReference type="Gene3D" id="3.55.50.10">
    <property type="entry name" value="Baseplate protein-like domains"/>
    <property type="match status" value="1"/>
</dbReference>
<name>A0ABV7R6L8_9RHOB</name>
<keyword evidence="7" id="KW-1185">Reference proteome</keyword>
<dbReference type="InterPro" id="IPR006533">
    <property type="entry name" value="T6SS_Vgr_RhsGE"/>
</dbReference>
<evidence type="ECO:0000256" key="3">
    <source>
        <dbReference type="ARBA" id="ARBA00022525"/>
    </source>
</evidence>
<dbReference type="InterPro" id="IPR006531">
    <property type="entry name" value="Gp5/Vgr_OB"/>
</dbReference>
<dbReference type="NCBIfam" id="TIGR01646">
    <property type="entry name" value="vgr_GE"/>
    <property type="match status" value="1"/>
</dbReference>
<feature type="domain" description="Gp5/Type VI secretion system Vgr protein OB-fold" evidence="4">
    <location>
        <begin position="385"/>
        <end position="450"/>
    </location>
</feature>
<comment type="similarity">
    <text evidence="2">Belongs to the VgrG protein family.</text>
</comment>
<evidence type="ECO:0000313" key="6">
    <source>
        <dbReference type="EMBL" id="MFC3529864.1"/>
    </source>
</evidence>
<dbReference type="Proteomes" id="UP001595721">
    <property type="component" value="Unassembled WGS sequence"/>
</dbReference>
<dbReference type="SUPFAM" id="SSF69279">
    <property type="entry name" value="Phage tail proteins"/>
    <property type="match status" value="2"/>
</dbReference>
<sequence>MSPSYSQVERLGRLTTVLGDDVLVLLRFDGSDHMNELFEYRVEALAERGDIDFNALMGTHASVTVEGVVGPRHFDGIVTQVRWAGAGENGHRYDLVLRPWCWLASRRRNQRIFHNQSVVEILRTLFAEYAPLGDPALELKLSEDYAPLEYTVQYRESDLDFARRQMERAGISFHFRHAPGSHTMVLTDDVLAHDSIGERPYKSYDGHHQAEGEHFWDWAPERNLTTGAIRLTDYNFQTPTAAMEVDRLGDATHAQGAIESFDYPGDYADQGRGKAVAGLRTRQERGGDQRNRAVGDCLSLGAGALVVLGGDPVPGTGGRYLCLSASHHFQSEAYGSGGDTGGGYAFSGAYVLMPDSAPMAPPRRTAVPVVHGPQTAMVVGDGEIDCDEYGRILVRFHWDLEGAYSMRCRVSQNWAGGGWGGVVIPRIGMEVVVEFLDGNPDKPLVTGCVFNGQNDAPYPLPDSKTKAVWRSNTHQGQGFNEISFEDQAGREMVYLHAQRDHNTDIGHDETHSIAHDRSKTVGNNQTETIGANKTITVGTDHTESIGANMTLSVGGNQTEAISGDMNLAVSGAQTRNITGTDATTVSEGDQTVTVTRGKQEVQVLAAGQYTTVNNDIVTVSRAGGVRVKAATCVVLEAPSIMLRASDTNYILVTQGQVVIEGAETFINPREAAPEL</sequence>
<evidence type="ECO:0000256" key="1">
    <source>
        <dbReference type="ARBA" id="ARBA00004613"/>
    </source>
</evidence>
<evidence type="ECO:0000259" key="4">
    <source>
        <dbReference type="Pfam" id="PF04717"/>
    </source>
</evidence>
<gene>
    <name evidence="6" type="ORF">ACFOMH_16945</name>
</gene>
<dbReference type="InterPro" id="IPR017847">
    <property type="entry name" value="T6SS_RhsGE_Vgr_subset"/>
</dbReference>
<dbReference type="PANTHER" id="PTHR32305:SF15">
    <property type="entry name" value="PROTEIN RHSA-RELATED"/>
    <property type="match status" value="1"/>
</dbReference>
<evidence type="ECO:0000313" key="7">
    <source>
        <dbReference type="Proteomes" id="UP001595721"/>
    </source>
</evidence>
<evidence type="ECO:0000259" key="5">
    <source>
        <dbReference type="Pfam" id="PF22178"/>
    </source>
</evidence>
<dbReference type="Gene3D" id="2.40.50.230">
    <property type="entry name" value="Gp5 N-terminal domain"/>
    <property type="match status" value="1"/>
</dbReference>
<dbReference type="EMBL" id="JBHRXJ010000015">
    <property type="protein sequence ID" value="MFC3529864.1"/>
    <property type="molecule type" value="Genomic_DNA"/>
</dbReference>
<dbReference type="InterPro" id="IPR050708">
    <property type="entry name" value="T6SS_VgrG/RHS"/>
</dbReference>
<feature type="domain" description="Gp5/Type VI secretion system Vgr C-terminal trimerisation" evidence="5">
    <location>
        <begin position="468"/>
        <end position="577"/>
    </location>
</feature>
<accession>A0ABV7R6L8</accession>
<dbReference type="SUPFAM" id="SSF69255">
    <property type="entry name" value="gp5 N-terminal domain-like"/>
    <property type="match status" value="1"/>
</dbReference>
<dbReference type="Pfam" id="PF04717">
    <property type="entry name" value="Phage_base_V"/>
    <property type="match status" value="1"/>
</dbReference>
<dbReference type="Gene3D" id="2.30.110.50">
    <property type="match status" value="1"/>
</dbReference>
<dbReference type="PANTHER" id="PTHR32305">
    <property type="match status" value="1"/>
</dbReference>
<dbReference type="InterPro" id="IPR037026">
    <property type="entry name" value="Vgr_OB-fold_dom_sf"/>
</dbReference>
<proteinExistence type="inferred from homology"/>
<protein>
    <submittedName>
        <fullName evidence="6">Type VI secretion system Vgr family protein</fullName>
    </submittedName>
</protein>
<dbReference type="SUPFAM" id="SSF69349">
    <property type="entry name" value="Phage fibre proteins"/>
    <property type="match status" value="1"/>
</dbReference>
<evidence type="ECO:0000256" key="2">
    <source>
        <dbReference type="ARBA" id="ARBA00005558"/>
    </source>
</evidence>